<dbReference type="Pfam" id="PF03402">
    <property type="entry name" value="V1R"/>
    <property type="match status" value="1"/>
</dbReference>
<keyword evidence="9 13" id="KW-0472">Membrane</keyword>
<dbReference type="OrthoDB" id="9446882at2759"/>
<evidence type="ECO:0000256" key="2">
    <source>
        <dbReference type="ARBA" id="ARBA00004651"/>
    </source>
</evidence>
<keyword evidence="10 13" id="KW-0675">Receptor</keyword>
<evidence type="ECO:0000313" key="16">
    <source>
        <dbReference type="Proteomes" id="UP000002280"/>
    </source>
</evidence>
<dbReference type="InParanoid" id="A0A5F8G5M0"/>
<reference evidence="15" key="3">
    <citation type="submission" date="2025-09" db="UniProtKB">
        <authorList>
            <consortium name="Ensembl"/>
        </authorList>
    </citation>
    <scope>IDENTIFICATION</scope>
</reference>
<keyword evidence="7 13" id="KW-1133">Transmembrane helix</keyword>
<feature type="domain" description="G-protein coupled receptors family 1 profile" evidence="14">
    <location>
        <begin position="22"/>
        <end position="288"/>
    </location>
</feature>
<dbReference type="RefSeq" id="NP_001160271.1">
    <property type="nucleotide sequence ID" value="NM_001166799.1"/>
</dbReference>
<evidence type="ECO:0000256" key="7">
    <source>
        <dbReference type="ARBA" id="ARBA00022989"/>
    </source>
</evidence>
<dbReference type="Gene3D" id="1.20.1070.10">
    <property type="entry name" value="Rhodopsin 7-helix transmembrane proteins"/>
    <property type="match status" value="1"/>
</dbReference>
<evidence type="ECO:0000256" key="9">
    <source>
        <dbReference type="ARBA" id="ARBA00023136"/>
    </source>
</evidence>
<evidence type="ECO:0000256" key="11">
    <source>
        <dbReference type="ARBA" id="ARBA00023180"/>
    </source>
</evidence>
<dbReference type="GO" id="GO:0016503">
    <property type="term" value="F:pheromone receptor activity"/>
    <property type="evidence" value="ECO:0007669"/>
    <property type="project" value="InterPro"/>
</dbReference>
<dbReference type="SUPFAM" id="SSF81321">
    <property type="entry name" value="Family A G protein-coupled receptor-like"/>
    <property type="match status" value="1"/>
</dbReference>
<dbReference type="GeneTree" id="ENSGT00960000186612"/>
<keyword evidence="12 13" id="KW-0807">Transducer</keyword>
<reference evidence="15" key="2">
    <citation type="submission" date="2025-08" db="UniProtKB">
        <authorList>
            <consortium name="Ensembl"/>
        </authorList>
    </citation>
    <scope>IDENTIFICATION</scope>
</reference>
<feature type="transmembrane region" description="Helical" evidence="13">
    <location>
        <begin position="231"/>
        <end position="251"/>
    </location>
</feature>
<dbReference type="PROSITE" id="PS50262">
    <property type="entry name" value="G_PROTEIN_RECEP_F1_2"/>
    <property type="match status" value="1"/>
</dbReference>
<proteinExistence type="inferred from homology"/>
<sequence>MISSELIFGLAFFFQCVIGVVGNSLLLILYGNIAFKKPQEKKPMDLILAHLTLDNMATLFTRGIPEIMFCFGMRSILNDLGCKVLMYIYRIFQGLSVSTTSLLSMFQAIIISPNNSVWARIKVKTPKYSLHCFLCVWVANALIYIRVIEATEAIKNDNISRYNYIAHFYMARAPNENKSAVAFLFALTLHDFIFHFLMGLSSTYMVLLLYRHSKQVQHIYSNSHSPRSFPEIKATQTILLLVSCFVLFYWINNCCTLYVSFHFEKKVEVETIGAFFGGCYPALSPLLLIGSDSRIGKLHFIPGKEKRHHKDFVNGLVNY</sequence>
<dbReference type="InterPro" id="IPR017452">
    <property type="entry name" value="GPCR_Rhodpsn_7TM"/>
</dbReference>
<name>A0A5F8G5M0_MONDO</name>
<dbReference type="KEGG" id="mdo:100022765"/>
<evidence type="ECO:0000256" key="13">
    <source>
        <dbReference type="RuleBase" id="RU364061"/>
    </source>
</evidence>
<evidence type="ECO:0000256" key="6">
    <source>
        <dbReference type="ARBA" id="ARBA00022692"/>
    </source>
</evidence>
<dbReference type="GO" id="GO:0005550">
    <property type="term" value="F:pheromone binding"/>
    <property type="evidence" value="ECO:0000318"/>
    <property type="project" value="GO_Central"/>
</dbReference>
<protein>
    <recommendedName>
        <fullName evidence="13">Vomeronasal type-1 receptor</fullName>
    </recommendedName>
</protein>
<evidence type="ECO:0000256" key="5">
    <source>
        <dbReference type="ARBA" id="ARBA00022507"/>
    </source>
</evidence>
<dbReference type="Proteomes" id="UP000002280">
    <property type="component" value="Chromosome 2"/>
</dbReference>
<evidence type="ECO:0000256" key="4">
    <source>
        <dbReference type="ARBA" id="ARBA00022475"/>
    </source>
</evidence>
<organism evidence="15 16">
    <name type="scientific">Monodelphis domestica</name>
    <name type="common">Gray short-tailed opossum</name>
    <dbReference type="NCBI Taxonomy" id="13616"/>
    <lineage>
        <taxon>Eukaryota</taxon>
        <taxon>Metazoa</taxon>
        <taxon>Chordata</taxon>
        <taxon>Craniata</taxon>
        <taxon>Vertebrata</taxon>
        <taxon>Euteleostomi</taxon>
        <taxon>Mammalia</taxon>
        <taxon>Metatheria</taxon>
        <taxon>Didelphimorphia</taxon>
        <taxon>Didelphidae</taxon>
        <taxon>Monodelphis</taxon>
    </lineage>
</organism>
<feature type="transmembrane region" description="Helical" evidence="13">
    <location>
        <begin position="6"/>
        <end position="35"/>
    </location>
</feature>
<feature type="transmembrane region" description="Helical" evidence="13">
    <location>
        <begin position="128"/>
        <end position="148"/>
    </location>
</feature>
<accession>A0A5F8G5M0</accession>
<comment type="subcellular location">
    <subcellularLocation>
        <location evidence="2 13">Cell membrane</location>
        <topology evidence="2 13">Multi-pass membrane protein</topology>
    </subcellularLocation>
</comment>
<comment type="similarity">
    <text evidence="3 13">Belongs to the G-protein coupled receptor 1 family.</text>
</comment>
<dbReference type="GO" id="GO:0019236">
    <property type="term" value="P:response to pheromone"/>
    <property type="evidence" value="ECO:0007669"/>
    <property type="project" value="UniProtKB-KW"/>
</dbReference>
<reference evidence="15 16" key="1">
    <citation type="journal article" date="2007" name="Nature">
        <title>Genome of the marsupial Monodelphis domestica reveals innovation in non-coding sequences.</title>
        <authorList>
            <person name="Mikkelsen T.S."/>
            <person name="Wakefield M.J."/>
            <person name="Aken B."/>
            <person name="Amemiya C.T."/>
            <person name="Chang J.L."/>
            <person name="Duke S."/>
            <person name="Garber M."/>
            <person name="Gentles A.J."/>
            <person name="Goodstadt L."/>
            <person name="Heger A."/>
            <person name="Jurka J."/>
            <person name="Kamal M."/>
            <person name="Mauceli E."/>
            <person name="Searle S.M."/>
            <person name="Sharpe T."/>
            <person name="Baker M.L."/>
            <person name="Batzer M.A."/>
            <person name="Benos P.V."/>
            <person name="Belov K."/>
            <person name="Clamp M."/>
            <person name="Cook A."/>
            <person name="Cuff J."/>
            <person name="Das R."/>
            <person name="Davidow L."/>
            <person name="Deakin J.E."/>
            <person name="Fazzari M.J."/>
            <person name="Glass J.L."/>
            <person name="Grabherr M."/>
            <person name="Greally J.M."/>
            <person name="Gu W."/>
            <person name="Hore T.A."/>
            <person name="Huttley G.A."/>
            <person name="Kleber M."/>
            <person name="Jirtle R.L."/>
            <person name="Koina E."/>
            <person name="Lee J.T."/>
            <person name="Mahony S."/>
            <person name="Marra M.A."/>
            <person name="Miller R.D."/>
            <person name="Nicholls R.D."/>
            <person name="Oda M."/>
            <person name="Papenfuss A.T."/>
            <person name="Parra Z.E."/>
            <person name="Pollock D.D."/>
            <person name="Ray D.A."/>
            <person name="Schein J.E."/>
            <person name="Speed T.P."/>
            <person name="Thompson K."/>
            <person name="VandeBerg J.L."/>
            <person name="Wade C.M."/>
            <person name="Walker J.A."/>
            <person name="Waters P.D."/>
            <person name="Webber C."/>
            <person name="Weidman J.R."/>
            <person name="Xie X."/>
            <person name="Zody M.C."/>
            <person name="Baldwin J."/>
            <person name="Abdouelleil A."/>
            <person name="Abdulkadir J."/>
            <person name="Abebe A."/>
            <person name="Abera B."/>
            <person name="Abreu J."/>
            <person name="Acer S.C."/>
            <person name="Aftuck L."/>
            <person name="Alexander A."/>
            <person name="An P."/>
            <person name="Anderson E."/>
            <person name="Anderson S."/>
            <person name="Arachi H."/>
            <person name="Azer M."/>
            <person name="Bachantsang P."/>
            <person name="Barry A."/>
            <person name="Bayul T."/>
            <person name="Berlin A."/>
            <person name="Bessette D."/>
            <person name="Bloom T."/>
            <person name="Bloom T."/>
            <person name="Boguslavskiy L."/>
            <person name="Bonnet C."/>
            <person name="Boukhgalter B."/>
            <person name="Bourzgui I."/>
            <person name="Brown A."/>
            <person name="Cahill P."/>
            <person name="Channer S."/>
            <person name="Cheshatsang Y."/>
            <person name="Chuda L."/>
            <person name="Citroen M."/>
            <person name="Collymore A."/>
            <person name="Cooke P."/>
            <person name="Costello M."/>
            <person name="D'Aco K."/>
            <person name="Daza R."/>
            <person name="De Haan G."/>
            <person name="DeGray S."/>
            <person name="DeMaso C."/>
            <person name="Dhargay N."/>
            <person name="Dooley K."/>
            <person name="Dooley E."/>
            <person name="Doricent M."/>
            <person name="Dorje P."/>
            <person name="Dorjee K."/>
            <person name="Dupes A."/>
            <person name="Elong R."/>
            <person name="Falk J."/>
            <person name="Farina A."/>
            <person name="Faro S."/>
            <person name="Ferguson D."/>
            <person name="Fisher S."/>
            <person name="Foley C.D."/>
            <person name="Franke A."/>
            <person name="Friedrich D."/>
            <person name="Gadbois L."/>
            <person name="Gearin G."/>
            <person name="Gearin C.R."/>
            <person name="Giannoukos G."/>
            <person name="Goode T."/>
            <person name="Graham J."/>
            <person name="Grandbois E."/>
            <person name="Grewal S."/>
            <person name="Gyaltsen K."/>
            <person name="Hafez N."/>
            <person name="Hagos B."/>
            <person name="Hall J."/>
            <person name="Henson C."/>
            <person name="Hollinger A."/>
            <person name="Honan T."/>
            <person name="Huard M.D."/>
            <person name="Hughes L."/>
            <person name="Hurhula B."/>
            <person name="Husby M.E."/>
            <person name="Kamat A."/>
            <person name="Kanga B."/>
            <person name="Kashin S."/>
            <person name="Khazanovich D."/>
            <person name="Kisner P."/>
            <person name="Lance K."/>
            <person name="Lara M."/>
            <person name="Lee W."/>
            <person name="Lennon N."/>
            <person name="Letendre F."/>
            <person name="LeVine R."/>
            <person name="Lipovsky A."/>
            <person name="Liu X."/>
            <person name="Liu J."/>
            <person name="Liu S."/>
            <person name="Lokyitsang T."/>
            <person name="Lokyitsang Y."/>
            <person name="Lubonja R."/>
            <person name="Lui A."/>
            <person name="MacDonald P."/>
            <person name="Magnisalis V."/>
            <person name="Maru K."/>
            <person name="Matthews C."/>
            <person name="McCusker W."/>
            <person name="McDonough S."/>
            <person name="Mehta T."/>
            <person name="Meldrim J."/>
            <person name="Meneus L."/>
            <person name="Mihai O."/>
            <person name="Mihalev A."/>
            <person name="Mihova T."/>
            <person name="Mittelman R."/>
            <person name="Mlenga V."/>
            <person name="Montmayeur A."/>
            <person name="Mulrain L."/>
            <person name="Navidi A."/>
            <person name="Naylor J."/>
            <person name="Negash T."/>
            <person name="Nguyen T."/>
            <person name="Nguyen N."/>
            <person name="Nicol R."/>
            <person name="Norbu C."/>
            <person name="Norbu N."/>
            <person name="Novod N."/>
            <person name="O'Neill B."/>
            <person name="Osman S."/>
            <person name="Markiewicz E."/>
            <person name="Oyono O.L."/>
            <person name="Patti C."/>
            <person name="Phunkhang P."/>
            <person name="Pierre F."/>
            <person name="Priest M."/>
            <person name="Raghuraman S."/>
            <person name="Rege F."/>
            <person name="Reyes R."/>
            <person name="Rise C."/>
            <person name="Rogov P."/>
            <person name="Ross K."/>
            <person name="Ryan E."/>
            <person name="Settipalli S."/>
            <person name="Shea T."/>
            <person name="Sherpa N."/>
            <person name="Shi L."/>
            <person name="Shih D."/>
            <person name="Sparrow T."/>
            <person name="Spaulding J."/>
            <person name="Stalker J."/>
            <person name="Stange-Thomann N."/>
            <person name="Stavropoulos S."/>
            <person name="Stone C."/>
            <person name="Strader C."/>
            <person name="Tesfaye S."/>
            <person name="Thomson T."/>
            <person name="Thoulutsang Y."/>
            <person name="Thoulutsang D."/>
            <person name="Topham K."/>
            <person name="Topping I."/>
            <person name="Tsamla T."/>
            <person name="Vassiliev H."/>
            <person name="Vo A."/>
            <person name="Wangchuk T."/>
            <person name="Wangdi T."/>
            <person name="Weiand M."/>
            <person name="Wilkinson J."/>
            <person name="Wilson A."/>
            <person name="Yadav S."/>
            <person name="Young G."/>
            <person name="Yu Q."/>
            <person name="Zembek L."/>
            <person name="Zhong D."/>
            <person name="Zimmer A."/>
            <person name="Zwirko Z."/>
            <person name="Jaffe D.B."/>
            <person name="Alvarez P."/>
            <person name="Brockman W."/>
            <person name="Butler J."/>
            <person name="Chin C."/>
            <person name="Gnerre S."/>
            <person name="MacCallum I."/>
            <person name="Graves J.A."/>
            <person name="Ponting C.P."/>
            <person name="Breen M."/>
            <person name="Samollow P.B."/>
            <person name="Lander E.S."/>
            <person name="Lindblad-Toh K."/>
        </authorList>
    </citation>
    <scope>NUCLEOTIDE SEQUENCE [LARGE SCALE GENOMIC DNA]</scope>
</reference>
<evidence type="ECO:0000256" key="3">
    <source>
        <dbReference type="ARBA" id="ARBA00010663"/>
    </source>
</evidence>
<gene>
    <name evidence="15" type="primary">monDomV1R1207</name>
</gene>
<evidence type="ECO:0000256" key="12">
    <source>
        <dbReference type="ARBA" id="ARBA00023224"/>
    </source>
</evidence>
<keyword evidence="11" id="KW-0325">Glycoprotein</keyword>
<dbReference type="CTD" id="100022765"/>
<feature type="transmembrane region" description="Helical" evidence="13">
    <location>
        <begin position="271"/>
        <end position="289"/>
    </location>
</feature>
<evidence type="ECO:0000259" key="14">
    <source>
        <dbReference type="PROSITE" id="PS50262"/>
    </source>
</evidence>
<evidence type="ECO:0000256" key="1">
    <source>
        <dbReference type="ARBA" id="ARBA00003878"/>
    </source>
</evidence>
<keyword evidence="6 13" id="KW-0812">Transmembrane</keyword>
<evidence type="ECO:0000256" key="10">
    <source>
        <dbReference type="ARBA" id="ARBA00023170"/>
    </source>
</evidence>
<dbReference type="PANTHER" id="PTHR24062">
    <property type="entry name" value="VOMERONASAL TYPE-1 RECEPTOR"/>
    <property type="match status" value="1"/>
</dbReference>
<keyword evidence="16" id="KW-1185">Reference proteome</keyword>
<evidence type="ECO:0000256" key="8">
    <source>
        <dbReference type="ARBA" id="ARBA00023040"/>
    </source>
</evidence>
<dbReference type="Ensembl" id="ENSMODT00000069258.1">
    <property type="protein sequence ID" value="ENSMODP00000042788.1"/>
    <property type="gene ID" value="ENSMODG00000045199.1"/>
</dbReference>
<dbReference type="GO" id="GO:0005886">
    <property type="term" value="C:plasma membrane"/>
    <property type="evidence" value="ECO:0000318"/>
    <property type="project" value="GO_Central"/>
</dbReference>
<keyword evidence="8 13" id="KW-0297">G-protein coupled receptor</keyword>
<keyword evidence="5 13" id="KW-0589">Pheromone response</keyword>
<dbReference type="GeneID" id="100022765"/>
<dbReference type="GO" id="GO:0007606">
    <property type="term" value="P:sensory perception of chemical stimulus"/>
    <property type="evidence" value="ECO:0007669"/>
    <property type="project" value="UniProtKB-ARBA"/>
</dbReference>
<dbReference type="AlphaFoldDB" id="A0A5F8G5M0"/>
<keyword evidence="4 13" id="KW-1003">Cell membrane</keyword>
<comment type="function">
    <text evidence="1">Putative pheromone receptor.</text>
</comment>
<dbReference type="InterPro" id="IPR004072">
    <property type="entry name" value="Vmron_rcpt_1"/>
</dbReference>
<feature type="transmembrane region" description="Helical" evidence="13">
    <location>
        <begin position="192"/>
        <end position="210"/>
    </location>
</feature>
<evidence type="ECO:0000313" key="15">
    <source>
        <dbReference type="Ensembl" id="ENSMODP00000042788.1"/>
    </source>
</evidence>
<dbReference type="FunFam" id="1.20.1070.10:FF:000033">
    <property type="entry name" value="Vomeronasal type-1 receptor"/>
    <property type="match status" value="1"/>
</dbReference>
<dbReference type="PRINTS" id="PR01534">
    <property type="entry name" value="VOMERONASL1R"/>
</dbReference>